<keyword evidence="1" id="KW-1133">Transmembrane helix</keyword>
<feature type="transmembrane region" description="Helical" evidence="1">
    <location>
        <begin position="51"/>
        <end position="73"/>
    </location>
</feature>
<feature type="transmembrane region" description="Helical" evidence="1">
    <location>
        <begin position="94"/>
        <end position="112"/>
    </location>
</feature>
<dbReference type="EMBL" id="QXJM01000039">
    <property type="protein sequence ID" value="RIE01725.1"/>
    <property type="molecule type" value="Genomic_DNA"/>
</dbReference>
<evidence type="ECO:0000313" key="2">
    <source>
        <dbReference type="EMBL" id="RIE01725.1"/>
    </source>
</evidence>
<sequence length="233" mass="24867">MKATVEHVQSIDEKFTQAARRSMISLPIYVLVPVLFGLGFWIAGYGIEWKAFGLGALGWFIALMLRGPLSLLVKSMPQEKAKNIIVASSGVLEESVRVILLALTSVAASWAISIGQGWAAVEVAFVMVNIVAIASLSKRTDEKAEQAKQLLAAQGNIQSSPVWGLLERVWASAFHIGCTLIVARYAWTVALLIPLHSSLNAVAVRLAVRSVAASSLFVAATGITALIAGMIII</sequence>
<name>A0A398CGY9_9BACL</name>
<dbReference type="Pfam" id="PF10086">
    <property type="entry name" value="YhfC"/>
    <property type="match status" value="1"/>
</dbReference>
<dbReference type="Proteomes" id="UP000266340">
    <property type="component" value="Unassembled WGS sequence"/>
</dbReference>
<proteinExistence type="predicted"/>
<reference evidence="2 3" key="1">
    <citation type="submission" date="2018-09" db="EMBL/GenBank/DDBJ databases">
        <title>Cohnella cavernae sp. nov., isolated from a karst cave.</title>
        <authorList>
            <person name="Zhu H."/>
        </authorList>
    </citation>
    <scope>NUCLEOTIDE SEQUENCE [LARGE SCALE GENOMIC DNA]</scope>
    <source>
        <strain evidence="2 3">K2E09-144</strain>
    </source>
</reference>
<keyword evidence="1" id="KW-0472">Membrane</keyword>
<evidence type="ECO:0000256" key="1">
    <source>
        <dbReference type="SAM" id="Phobius"/>
    </source>
</evidence>
<accession>A0A398CGY9</accession>
<keyword evidence="1" id="KW-0812">Transmembrane</keyword>
<feature type="transmembrane region" description="Helical" evidence="1">
    <location>
        <begin position="207"/>
        <end position="232"/>
    </location>
</feature>
<dbReference type="GO" id="GO:0008237">
    <property type="term" value="F:metallopeptidase activity"/>
    <property type="evidence" value="ECO:0007669"/>
    <property type="project" value="UniProtKB-KW"/>
</dbReference>
<dbReference type="InterPro" id="IPR011397">
    <property type="entry name" value="YhfC"/>
</dbReference>
<keyword evidence="3" id="KW-1185">Reference proteome</keyword>
<evidence type="ECO:0000313" key="3">
    <source>
        <dbReference type="Proteomes" id="UP000266340"/>
    </source>
</evidence>
<dbReference type="RefSeq" id="WP_119149787.1">
    <property type="nucleotide sequence ID" value="NZ_JBHSOV010000032.1"/>
</dbReference>
<comment type="caution">
    <text evidence="2">The sequence shown here is derived from an EMBL/GenBank/DDBJ whole genome shotgun (WGS) entry which is preliminary data.</text>
</comment>
<protein>
    <submittedName>
        <fullName evidence="2">YhfC family intramembrane metalloprotease</fullName>
    </submittedName>
</protein>
<dbReference type="OrthoDB" id="2587797at2"/>
<organism evidence="2 3">
    <name type="scientific">Cohnella faecalis</name>
    <dbReference type="NCBI Taxonomy" id="2315694"/>
    <lineage>
        <taxon>Bacteria</taxon>
        <taxon>Bacillati</taxon>
        <taxon>Bacillota</taxon>
        <taxon>Bacilli</taxon>
        <taxon>Bacillales</taxon>
        <taxon>Paenibacillaceae</taxon>
        <taxon>Cohnella</taxon>
    </lineage>
</organism>
<dbReference type="AlphaFoldDB" id="A0A398CGY9"/>
<dbReference type="GO" id="GO:0006508">
    <property type="term" value="P:proteolysis"/>
    <property type="evidence" value="ECO:0007669"/>
    <property type="project" value="UniProtKB-KW"/>
</dbReference>
<keyword evidence="2" id="KW-0378">Hydrolase</keyword>
<feature type="transmembrane region" description="Helical" evidence="1">
    <location>
        <begin position="24"/>
        <end position="45"/>
    </location>
</feature>
<keyword evidence="2" id="KW-0645">Protease</keyword>
<gene>
    <name evidence="2" type="ORF">D3H35_13020</name>
</gene>
<keyword evidence="2" id="KW-0482">Metalloprotease</keyword>